<organism evidence="1 2">
    <name type="scientific">Meloidogyne enterolobii</name>
    <name type="common">Root-knot nematode worm</name>
    <name type="synonym">Meloidogyne mayaguensis</name>
    <dbReference type="NCBI Taxonomy" id="390850"/>
    <lineage>
        <taxon>Eukaryota</taxon>
        <taxon>Metazoa</taxon>
        <taxon>Ecdysozoa</taxon>
        <taxon>Nematoda</taxon>
        <taxon>Chromadorea</taxon>
        <taxon>Rhabditida</taxon>
        <taxon>Tylenchina</taxon>
        <taxon>Tylenchomorpha</taxon>
        <taxon>Tylenchoidea</taxon>
        <taxon>Meloidogynidae</taxon>
        <taxon>Meloidogyninae</taxon>
        <taxon>Meloidogyne</taxon>
    </lineage>
</organism>
<evidence type="ECO:0000313" key="1">
    <source>
        <dbReference type="EMBL" id="CAD2199520.1"/>
    </source>
</evidence>
<accession>A0A6V7XJK6</accession>
<reference evidence="1 2" key="1">
    <citation type="submission" date="2020-08" db="EMBL/GenBank/DDBJ databases">
        <authorList>
            <person name="Koutsovoulos G."/>
            <person name="Danchin GJ E."/>
        </authorList>
    </citation>
    <scope>NUCLEOTIDE SEQUENCE [LARGE SCALE GENOMIC DNA]</scope>
</reference>
<name>A0A6V7XJK6_MELEN</name>
<dbReference type="Proteomes" id="UP000580250">
    <property type="component" value="Unassembled WGS sequence"/>
</dbReference>
<comment type="caution">
    <text evidence="1">The sequence shown here is derived from an EMBL/GenBank/DDBJ whole genome shotgun (WGS) entry which is preliminary data.</text>
</comment>
<protein>
    <submittedName>
        <fullName evidence="1">Uncharacterized protein</fullName>
    </submittedName>
</protein>
<proteinExistence type="predicted"/>
<dbReference type="EMBL" id="CAJEWN010001708">
    <property type="protein sequence ID" value="CAD2199520.1"/>
    <property type="molecule type" value="Genomic_DNA"/>
</dbReference>
<gene>
    <name evidence="1" type="ORF">MENT_LOCUS52921</name>
</gene>
<sequence length="74" mass="8655">MLIFCVFTGNNYRIQSTLPNFNTNFGDFQSKTQPNKQIIGFNWKTGNSNFLSTNSKERHGNNSIIQSWKKVWKH</sequence>
<evidence type="ECO:0000313" key="2">
    <source>
        <dbReference type="Proteomes" id="UP000580250"/>
    </source>
</evidence>
<dbReference type="AlphaFoldDB" id="A0A6V7XJK6"/>